<dbReference type="EMBL" id="RCHU02000007">
    <property type="protein sequence ID" value="KAL3584028.1"/>
    <property type="molecule type" value="Genomic_DNA"/>
</dbReference>
<gene>
    <name evidence="1" type="ORF">D5086_015089</name>
</gene>
<keyword evidence="2" id="KW-1185">Reference proteome</keyword>
<comment type="caution">
    <text evidence="1">The sequence shown here is derived from an EMBL/GenBank/DDBJ whole genome shotgun (WGS) entry which is preliminary data.</text>
</comment>
<evidence type="ECO:0000313" key="1">
    <source>
        <dbReference type="EMBL" id="KAL3584028.1"/>
    </source>
</evidence>
<proteinExistence type="predicted"/>
<accession>A0ACC4C272</accession>
<reference evidence="1 2" key="1">
    <citation type="journal article" date="2024" name="Plant Biotechnol. J.">
        <title>Genome and CRISPR/Cas9 system of a widespread forest tree (Populus alba) in the world.</title>
        <authorList>
            <person name="Liu Y.J."/>
            <person name="Jiang P.F."/>
            <person name="Han X.M."/>
            <person name="Li X.Y."/>
            <person name="Wang H.M."/>
            <person name="Wang Y.J."/>
            <person name="Wang X.X."/>
            <person name="Zeng Q.Y."/>
        </authorList>
    </citation>
    <scope>NUCLEOTIDE SEQUENCE [LARGE SCALE GENOMIC DNA]</scope>
    <source>
        <strain evidence="2">cv. PAL-ZL1</strain>
    </source>
</reference>
<name>A0ACC4C272_POPAL</name>
<sequence length="138" mass="16101">MASITQNLNTLWLQRLLFQILVRLMEKIIESQGKTRACFGDLSISFGPSGTKGTIEYGTMGLRQSIEWLRLDMVCKWYDWPQHFRFHIPNLISLILSIHFLKFISFFEDSVKFRSRIQSEAVNHYGIDGGIEPQFQVK</sequence>
<dbReference type="Proteomes" id="UP000309997">
    <property type="component" value="Unassembled WGS sequence"/>
</dbReference>
<organism evidence="1 2">
    <name type="scientific">Populus alba</name>
    <name type="common">White poplar</name>
    <dbReference type="NCBI Taxonomy" id="43335"/>
    <lineage>
        <taxon>Eukaryota</taxon>
        <taxon>Viridiplantae</taxon>
        <taxon>Streptophyta</taxon>
        <taxon>Embryophyta</taxon>
        <taxon>Tracheophyta</taxon>
        <taxon>Spermatophyta</taxon>
        <taxon>Magnoliopsida</taxon>
        <taxon>eudicotyledons</taxon>
        <taxon>Gunneridae</taxon>
        <taxon>Pentapetalae</taxon>
        <taxon>rosids</taxon>
        <taxon>fabids</taxon>
        <taxon>Malpighiales</taxon>
        <taxon>Salicaceae</taxon>
        <taxon>Saliceae</taxon>
        <taxon>Populus</taxon>
    </lineage>
</organism>
<protein>
    <submittedName>
        <fullName evidence="1">Uncharacterized protein</fullName>
    </submittedName>
</protein>
<evidence type="ECO:0000313" key="2">
    <source>
        <dbReference type="Proteomes" id="UP000309997"/>
    </source>
</evidence>